<reference evidence="3" key="1">
    <citation type="submission" date="2015-07" db="EMBL/GenBank/DDBJ databases">
        <authorList>
            <person name="Teixeira M.M."/>
            <person name="Souza R.C."/>
            <person name="Almeida L.G."/>
            <person name="Vicente V.A."/>
            <person name="de Hoog S."/>
            <person name="Bocca A.L."/>
            <person name="de Almeida S.R."/>
            <person name="Vasconcelos A.T."/>
            <person name="Felipe M.S."/>
        </authorList>
    </citation>
    <scope>NUCLEOTIDE SEQUENCE [LARGE SCALE GENOMIC DNA]</scope>
    <source>
        <strain evidence="3">KSF</strain>
    </source>
</reference>
<accession>A0A1C1CWT0</accession>
<feature type="compositionally biased region" description="Low complexity" evidence="1">
    <location>
        <begin position="262"/>
        <end position="275"/>
    </location>
</feature>
<comment type="caution">
    <text evidence="2">The sequence shown here is derived from an EMBL/GenBank/DDBJ whole genome shotgun (WGS) entry which is preliminary data.</text>
</comment>
<proteinExistence type="predicted"/>
<sequence>MNPPSGPPPPPPANSREAFLHKFKGEFIALMLHYKAGMFRGKINWSVKLVDFFDVLLQSPAIDKSERLLFAKLACQIGTLTSIADPDNSWIGQTTRQEHHHTMQLLRAMVDVEKATRGRHSLTGSLRNAGFNNLSFEVGIHGVGQVGSARSKENAGYNNQPPGTPLSMGVRAASGIQPIDPALLSGMQAANNSRPVETAGTAGAAGAALLNGMPSAASGSFQLPMFDNQDPPQQSGHPDIPPSAMDFHFEGLGEFQSPMPTANDSNSGSASNAGNQWQNQQPTADDWLARPWQMQK</sequence>
<dbReference type="OrthoDB" id="10386597at2759"/>
<name>A0A1C1CWT0_9EURO</name>
<evidence type="ECO:0000256" key="1">
    <source>
        <dbReference type="SAM" id="MobiDB-lite"/>
    </source>
</evidence>
<keyword evidence="3" id="KW-1185">Reference proteome</keyword>
<dbReference type="VEuPathDB" id="FungiDB:CLCR_10556"/>
<dbReference type="EMBL" id="LGRB01000008">
    <property type="protein sequence ID" value="OCT52964.1"/>
    <property type="molecule type" value="Genomic_DNA"/>
</dbReference>
<evidence type="ECO:0000313" key="3">
    <source>
        <dbReference type="Proteomes" id="UP000094526"/>
    </source>
</evidence>
<gene>
    <name evidence="2" type="ORF">CLCR_10556</name>
</gene>
<feature type="region of interest" description="Disordered" evidence="1">
    <location>
        <begin position="220"/>
        <end position="296"/>
    </location>
</feature>
<organism evidence="2 3">
    <name type="scientific">Cladophialophora carrionii</name>
    <dbReference type="NCBI Taxonomy" id="86049"/>
    <lineage>
        <taxon>Eukaryota</taxon>
        <taxon>Fungi</taxon>
        <taxon>Dikarya</taxon>
        <taxon>Ascomycota</taxon>
        <taxon>Pezizomycotina</taxon>
        <taxon>Eurotiomycetes</taxon>
        <taxon>Chaetothyriomycetidae</taxon>
        <taxon>Chaetothyriales</taxon>
        <taxon>Herpotrichiellaceae</taxon>
        <taxon>Cladophialophora</taxon>
    </lineage>
</organism>
<dbReference type="Proteomes" id="UP000094526">
    <property type="component" value="Unassembled WGS sequence"/>
</dbReference>
<dbReference type="VEuPathDB" id="FungiDB:G647_04305"/>
<dbReference type="AlphaFoldDB" id="A0A1C1CWT0"/>
<evidence type="ECO:0000313" key="2">
    <source>
        <dbReference type="EMBL" id="OCT52964.1"/>
    </source>
</evidence>
<protein>
    <submittedName>
        <fullName evidence="2">Uncharacterized protein</fullName>
    </submittedName>
</protein>